<dbReference type="AlphaFoldDB" id="A0A653CUF7"/>
<dbReference type="Proteomes" id="UP000410492">
    <property type="component" value="Unassembled WGS sequence"/>
</dbReference>
<sequence length="70" mass="7709">MIPPPPPHKIVNYNGGNNNNNNVSKQYRQTRDSNRPGDHYRPISPRGCDSDESCASYSSRGAASDSGKFK</sequence>
<proteinExistence type="predicted"/>
<organism evidence="2 3">
    <name type="scientific">Callosobruchus maculatus</name>
    <name type="common">Southern cowpea weevil</name>
    <name type="synonym">Pulse bruchid</name>
    <dbReference type="NCBI Taxonomy" id="64391"/>
    <lineage>
        <taxon>Eukaryota</taxon>
        <taxon>Metazoa</taxon>
        <taxon>Ecdysozoa</taxon>
        <taxon>Arthropoda</taxon>
        <taxon>Hexapoda</taxon>
        <taxon>Insecta</taxon>
        <taxon>Pterygota</taxon>
        <taxon>Neoptera</taxon>
        <taxon>Endopterygota</taxon>
        <taxon>Coleoptera</taxon>
        <taxon>Polyphaga</taxon>
        <taxon>Cucujiformia</taxon>
        <taxon>Chrysomeloidea</taxon>
        <taxon>Chrysomelidae</taxon>
        <taxon>Bruchinae</taxon>
        <taxon>Bruchini</taxon>
        <taxon>Callosobruchus</taxon>
    </lineage>
</organism>
<gene>
    <name evidence="2" type="ORF">CALMAC_LOCUS11971</name>
</gene>
<feature type="compositionally biased region" description="Basic and acidic residues" evidence="1">
    <location>
        <begin position="29"/>
        <end position="41"/>
    </location>
</feature>
<evidence type="ECO:0000256" key="1">
    <source>
        <dbReference type="SAM" id="MobiDB-lite"/>
    </source>
</evidence>
<protein>
    <submittedName>
        <fullName evidence="2">Uncharacterized protein</fullName>
    </submittedName>
</protein>
<evidence type="ECO:0000313" key="3">
    <source>
        <dbReference type="Proteomes" id="UP000410492"/>
    </source>
</evidence>
<evidence type="ECO:0000313" key="2">
    <source>
        <dbReference type="EMBL" id="VEN51555.1"/>
    </source>
</evidence>
<reference evidence="2 3" key="1">
    <citation type="submission" date="2019-01" db="EMBL/GenBank/DDBJ databases">
        <authorList>
            <person name="Sayadi A."/>
        </authorList>
    </citation>
    <scope>NUCLEOTIDE SEQUENCE [LARGE SCALE GENOMIC DNA]</scope>
</reference>
<keyword evidence="3" id="KW-1185">Reference proteome</keyword>
<feature type="region of interest" description="Disordered" evidence="1">
    <location>
        <begin position="1"/>
        <end position="70"/>
    </location>
</feature>
<dbReference type="EMBL" id="CAACVG010008938">
    <property type="protein sequence ID" value="VEN51555.1"/>
    <property type="molecule type" value="Genomic_DNA"/>
</dbReference>
<dbReference type="OrthoDB" id="2274644at2759"/>
<accession>A0A653CUF7</accession>
<feature type="compositionally biased region" description="Low complexity" evidence="1">
    <location>
        <begin position="12"/>
        <end position="22"/>
    </location>
</feature>
<name>A0A653CUF7_CALMS</name>